<comment type="caution">
    <text evidence="3">The sequence shown here is derived from an EMBL/GenBank/DDBJ whole genome shotgun (WGS) entry which is preliminary data.</text>
</comment>
<gene>
    <name evidence="3" type="ORF">D187_009454</name>
</gene>
<organism evidence="3 4">
    <name type="scientific">Cystobacter fuscus (strain ATCC 25194 / DSM 2262 / NBRC 100088 / M29)</name>
    <dbReference type="NCBI Taxonomy" id="1242864"/>
    <lineage>
        <taxon>Bacteria</taxon>
        <taxon>Pseudomonadati</taxon>
        <taxon>Myxococcota</taxon>
        <taxon>Myxococcia</taxon>
        <taxon>Myxococcales</taxon>
        <taxon>Cystobacterineae</taxon>
        <taxon>Archangiaceae</taxon>
        <taxon>Cystobacter</taxon>
    </lineage>
</organism>
<accession>S9NYZ5</accession>
<dbReference type="PANTHER" id="PTHR11487:SF0">
    <property type="entry name" value="S-ACYL FATTY ACID SYNTHASE THIOESTERASE, MEDIUM CHAIN"/>
    <property type="match status" value="1"/>
</dbReference>
<dbReference type="GO" id="GO:0008610">
    <property type="term" value="P:lipid biosynthetic process"/>
    <property type="evidence" value="ECO:0007669"/>
    <property type="project" value="TreeGrafter"/>
</dbReference>
<dbReference type="InterPro" id="IPR012223">
    <property type="entry name" value="TEII"/>
</dbReference>
<dbReference type="Gene3D" id="1.10.1200.10">
    <property type="entry name" value="ACP-like"/>
    <property type="match status" value="1"/>
</dbReference>
<evidence type="ECO:0000256" key="1">
    <source>
        <dbReference type="ARBA" id="ARBA00007169"/>
    </source>
</evidence>
<name>S9NYZ5_CYSF2</name>
<sequence>MNPVSRPPPAATPWLVRRKPSATPRLRLFCFPYAGAGSLPYYKWPDLLPSDIEVCALQYPGRESRLREPLFTALPLLTAKLVEVLSPFLDGEYAFFGHSLGALVAFDLLRELRRHGRPLPRLFFASGSAAPSYRSQLPPFSHFGRDDFIRELSTRYGGLPLQILEQPELLELILPTLRADVKVSESYVHREEPPLSVRICALGGSGDPHVTEASLAAWSQETQHSFTMQMFSGGHFFINEVTDQVLRTIRDELTTRSHPRPMTKTQLLADLTRYVAEEILEGAAEDLEPSTPLLELGILNSLETTRMMAFIQKQYGITVPADAIRVEDLQTLSAITDLVYGIHTRKP</sequence>
<dbReference type="SUPFAM" id="SSF53474">
    <property type="entry name" value="alpha/beta-Hydrolases"/>
    <property type="match status" value="1"/>
</dbReference>
<dbReference type="SUPFAM" id="SSF47336">
    <property type="entry name" value="ACP-like"/>
    <property type="match status" value="1"/>
</dbReference>
<dbReference type="Pfam" id="PF00975">
    <property type="entry name" value="Thioesterase"/>
    <property type="match status" value="1"/>
</dbReference>
<feature type="domain" description="Carrier" evidence="2">
    <location>
        <begin position="262"/>
        <end position="343"/>
    </location>
</feature>
<dbReference type="eggNOG" id="COG0236">
    <property type="taxonomic scope" value="Bacteria"/>
</dbReference>
<evidence type="ECO:0000313" key="4">
    <source>
        <dbReference type="Proteomes" id="UP000011682"/>
    </source>
</evidence>
<reference evidence="3" key="1">
    <citation type="submission" date="2013-05" db="EMBL/GenBank/DDBJ databases">
        <title>Genome assembly of Cystobacter fuscus DSM 2262.</title>
        <authorList>
            <person name="Sharma G."/>
            <person name="Khatri I."/>
            <person name="Kaur C."/>
            <person name="Mayilraj S."/>
            <person name="Subramanian S."/>
        </authorList>
    </citation>
    <scope>NUCLEOTIDE SEQUENCE [LARGE SCALE GENOMIC DNA]</scope>
    <source>
        <strain evidence="3">DSM 2262</strain>
    </source>
</reference>
<dbReference type="AlphaFoldDB" id="S9NYZ5"/>
<dbReference type="EMBL" id="ANAH02000073">
    <property type="protein sequence ID" value="EPX55247.1"/>
    <property type="molecule type" value="Genomic_DNA"/>
</dbReference>
<keyword evidence="4" id="KW-1185">Reference proteome</keyword>
<protein>
    <submittedName>
        <fullName evidence="3">Malonyl CoA-acyl carrier protein transacylase</fullName>
    </submittedName>
</protein>
<evidence type="ECO:0000313" key="3">
    <source>
        <dbReference type="EMBL" id="EPX55247.1"/>
    </source>
</evidence>
<dbReference type="Pfam" id="PF00550">
    <property type="entry name" value="PP-binding"/>
    <property type="match status" value="1"/>
</dbReference>
<proteinExistence type="inferred from homology"/>
<dbReference type="InterPro" id="IPR036736">
    <property type="entry name" value="ACP-like_sf"/>
</dbReference>
<dbReference type="InterPro" id="IPR029058">
    <property type="entry name" value="AB_hydrolase_fold"/>
</dbReference>
<dbReference type="InterPro" id="IPR009081">
    <property type="entry name" value="PP-bd_ACP"/>
</dbReference>
<dbReference type="InterPro" id="IPR001031">
    <property type="entry name" value="Thioesterase"/>
</dbReference>
<dbReference type="PANTHER" id="PTHR11487">
    <property type="entry name" value="THIOESTERASE"/>
    <property type="match status" value="1"/>
</dbReference>
<evidence type="ECO:0000259" key="2">
    <source>
        <dbReference type="PROSITE" id="PS50075"/>
    </source>
</evidence>
<comment type="similarity">
    <text evidence="1">Belongs to the thioesterase family.</text>
</comment>
<dbReference type="RefSeq" id="WP_002624485.1">
    <property type="nucleotide sequence ID" value="NZ_ANAH02000073.1"/>
</dbReference>
<dbReference type="Proteomes" id="UP000011682">
    <property type="component" value="Unassembled WGS sequence"/>
</dbReference>
<dbReference type="eggNOG" id="COG3208">
    <property type="taxonomic scope" value="Bacteria"/>
</dbReference>
<dbReference type="Gene3D" id="3.40.50.1820">
    <property type="entry name" value="alpha/beta hydrolase"/>
    <property type="match status" value="1"/>
</dbReference>
<dbReference type="PROSITE" id="PS50075">
    <property type="entry name" value="CARRIER"/>
    <property type="match status" value="1"/>
</dbReference>
<dbReference type="OrthoDB" id="8480037at2"/>